<reference evidence="4" key="1">
    <citation type="submission" date="2014-09" db="EMBL/GenBank/DDBJ databases">
        <authorList>
            <person name="Sharma Rahul"/>
            <person name="Thines Marco"/>
        </authorList>
    </citation>
    <scope>NUCLEOTIDE SEQUENCE [LARGE SCALE GENOMIC DNA]</scope>
</reference>
<accession>A0A0P1AUC9</accession>
<evidence type="ECO:0000256" key="1">
    <source>
        <dbReference type="SAM" id="Coils"/>
    </source>
</evidence>
<dbReference type="AlphaFoldDB" id="A0A0P1AUC9"/>
<proteinExistence type="predicted"/>
<evidence type="ECO:0000313" key="3">
    <source>
        <dbReference type="EMBL" id="CEG44292.1"/>
    </source>
</evidence>
<sequence>MKRRSFPKTNIEESRRCRIGTSSTRRDLSNKSQAKKLLHKQDSLLSIQRKQNMDLVSRASSDNDDTFDYIAECQRLRNQLERVLLNYQRQEEEVEALRTLAKSLKKEVKDIYDQQQLQSLANSSERGKARHAESSNLFTLDVQIEELREENLELRHLLKKCQEQLKSARICIAQKLPAHKLAAIKANAELQCVKSQLQQERAHSDLLERQLVHFKSRQMNDVVVKHAFELNSNEIEVCPTDDKTKHENELFFRKCMEDQDSETSLSQKSSTTFVSDFDDTLRKKLGVRKKDESLSPILSSLTLDSTN</sequence>
<dbReference type="OMA" id="DYIAECQ"/>
<evidence type="ECO:0000256" key="2">
    <source>
        <dbReference type="SAM" id="MobiDB-lite"/>
    </source>
</evidence>
<dbReference type="EMBL" id="CCYD01001138">
    <property type="protein sequence ID" value="CEG44292.1"/>
    <property type="molecule type" value="Genomic_DNA"/>
</dbReference>
<dbReference type="OrthoDB" id="108428at2759"/>
<feature type="region of interest" description="Disordered" evidence="2">
    <location>
        <begin position="1"/>
        <end position="34"/>
    </location>
</feature>
<name>A0A0P1AUC9_PLAHL</name>
<keyword evidence="4" id="KW-1185">Reference proteome</keyword>
<evidence type="ECO:0000313" key="4">
    <source>
        <dbReference type="Proteomes" id="UP000054928"/>
    </source>
</evidence>
<protein>
    <submittedName>
        <fullName evidence="3">Uncharacterized protein</fullName>
    </submittedName>
</protein>
<dbReference type="RefSeq" id="XP_024580661.1">
    <property type="nucleotide sequence ID" value="XM_024730378.1"/>
</dbReference>
<keyword evidence="1" id="KW-0175">Coiled coil</keyword>
<dbReference type="Proteomes" id="UP000054928">
    <property type="component" value="Unassembled WGS sequence"/>
</dbReference>
<feature type="coiled-coil region" evidence="1">
    <location>
        <begin position="70"/>
        <end position="114"/>
    </location>
</feature>
<organism evidence="3 4">
    <name type="scientific">Plasmopara halstedii</name>
    <name type="common">Downy mildew of sunflower</name>
    <dbReference type="NCBI Taxonomy" id="4781"/>
    <lineage>
        <taxon>Eukaryota</taxon>
        <taxon>Sar</taxon>
        <taxon>Stramenopiles</taxon>
        <taxon>Oomycota</taxon>
        <taxon>Peronosporomycetes</taxon>
        <taxon>Peronosporales</taxon>
        <taxon>Peronosporaceae</taxon>
        <taxon>Plasmopara</taxon>
    </lineage>
</organism>
<dbReference type="GeneID" id="36395634"/>